<protein>
    <submittedName>
        <fullName evidence="2">MazG-like family protein</fullName>
    </submittedName>
</protein>
<dbReference type="Pfam" id="PF03819">
    <property type="entry name" value="MazG"/>
    <property type="match status" value="1"/>
</dbReference>
<sequence length="102" mass="12449">MLIKYQKWVKSFYLKRGWYNFNSSIRLNFLMEEVGELSQAIRRYEIGRDRPDEVENKNESLDQIKEELGDVLDNIMILVDKYDFNINDIINEHIEKIEKRYK</sequence>
<dbReference type="InterPro" id="IPR047046">
    <property type="entry name" value="YpjD/YvdC"/>
</dbReference>
<proteinExistence type="predicted"/>
<dbReference type="PIRSF" id="PIRSF036521">
    <property type="entry name" value="UCP036521_pph"/>
    <property type="match status" value="1"/>
</dbReference>
<dbReference type="PANTHER" id="PTHR42692:SF2">
    <property type="entry name" value="IG HYPOTHETICAL 16995"/>
    <property type="match status" value="1"/>
</dbReference>
<feature type="domain" description="NTP pyrophosphohydrolase MazG-like" evidence="1">
    <location>
        <begin position="27"/>
        <end position="101"/>
    </location>
</feature>
<name>A0AAW8CJV0_9PAST</name>
<dbReference type="InterPro" id="IPR011411">
    <property type="entry name" value="MazG-related_YvdC"/>
</dbReference>
<evidence type="ECO:0000313" key="3">
    <source>
        <dbReference type="Proteomes" id="UP001230466"/>
    </source>
</evidence>
<comment type="caution">
    <text evidence="2">The sequence shown here is derived from an EMBL/GenBank/DDBJ whole genome shotgun (WGS) entry which is preliminary data.</text>
</comment>
<organism evidence="2 3">
    <name type="scientific">Pasteurella atlantica</name>
    <dbReference type="NCBI Taxonomy" id="2827233"/>
    <lineage>
        <taxon>Bacteria</taxon>
        <taxon>Pseudomonadati</taxon>
        <taxon>Pseudomonadota</taxon>
        <taxon>Gammaproteobacteria</taxon>
        <taxon>Pasteurellales</taxon>
        <taxon>Pasteurellaceae</taxon>
        <taxon>Pasteurella</taxon>
    </lineage>
</organism>
<dbReference type="InterPro" id="IPR004518">
    <property type="entry name" value="MazG-like_dom"/>
</dbReference>
<dbReference type="Gene3D" id="1.10.287.1080">
    <property type="entry name" value="MazG-like"/>
    <property type="match status" value="1"/>
</dbReference>
<accession>A0AAW8CJV0</accession>
<dbReference type="PANTHER" id="PTHR42692">
    <property type="entry name" value="NUCLEOTIDE PYROPHOSPHOHYDROLASE"/>
    <property type="match status" value="1"/>
</dbReference>
<dbReference type="CDD" id="cd11523">
    <property type="entry name" value="NTP-PPase"/>
    <property type="match status" value="1"/>
</dbReference>
<dbReference type="EMBL" id="JASAYJ010000001">
    <property type="protein sequence ID" value="MDP8186280.1"/>
    <property type="molecule type" value="Genomic_DNA"/>
</dbReference>
<dbReference type="AlphaFoldDB" id="A0AAW8CJV0"/>
<evidence type="ECO:0000313" key="2">
    <source>
        <dbReference type="EMBL" id="MDP8186280.1"/>
    </source>
</evidence>
<dbReference type="SUPFAM" id="SSF101386">
    <property type="entry name" value="all-alpha NTP pyrophosphatases"/>
    <property type="match status" value="1"/>
</dbReference>
<dbReference type="Proteomes" id="UP001230466">
    <property type="component" value="Unassembled WGS sequence"/>
</dbReference>
<dbReference type="RefSeq" id="WP_211596943.1">
    <property type="nucleotide sequence ID" value="NZ_JAGRQI010000001.1"/>
</dbReference>
<gene>
    <name evidence="2" type="ORF">QJU78_00585</name>
</gene>
<evidence type="ECO:0000259" key="1">
    <source>
        <dbReference type="Pfam" id="PF03819"/>
    </source>
</evidence>
<reference evidence="2" key="1">
    <citation type="journal article" date="2023" name="Front. Microbiol.">
        <title>Phylogeography and host specificity of Pasteurellaceae pathogenic to sea-farmed fish in the north-east Atlantic.</title>
        <authorList>
            <person name="Gulla S."/>
            <person name="Colquhoun D.J."/>
            <person name="Olsen A.B."/>
            <person name="Spilsberg B."/>
            <person name="Lagesen K."/>
            <person name="Aakesson C.P."/>
            <person name="Strom S."/>
            <person name="Manji F."/>
            <person name="Birkbeck T.H."/>
            <person name="Nilsen H.K."/>
        </authorList>
    </citation>
    <scope>NUCLEOTIDE SEQUENCE</scope>
    <source>
        <strain evidence="2">VIB1234</strain>
    </source>
</reference>